<sequence length="117" mass="13317">MIGQFWESLCPVAVHRGLYPFKGRKIARCGWLGGRGGSFLIINGRDGSRFFRAALLQNRPFFHFVGQVFLHRAAFDVIIALDNRCHIKVGPYGTTAALFILYQNNLTLNNERNPMYI</sequence>
<dbReference type="EMBL" id="JYDL01000001">
    <property type="protein sequence ID" value="KRX28377.1"/>
    <property type="molecule type" value="Genomic_DNA"/>
</dbReference>
<organism evidence="1 2">
    <name type="scientific">Trichinella nelsoni</name>
    <dbReference type="NCBI Taxonomy" id="6336"/>
    <lineage>
        <taxon>Eukaryota</taxon>
        <taxon>Metazoa</taxon>
        <taxon>Ecdysozoa</taxon>
        <taxon>Nematoda</taxon>
        <taxon>Enoplea</taxon>
        <taxon>Dorylaimia</taxon>
        <taxon>Trichinellida</taxon>
        <taxon>Trichinellidae</taxon>
        <taxon>Trichinella</taxon>
    </lineage>
</organism>
<reference evidence="1 2" key="1">
    <citation type="submission" date="2015-01" db="EMBL/GenBank/DDBJ databases">
        <title>Evolution of Trichinella species and genotypes.</title>
        <authorList>
            <person name="Korhonen P.K."/>
            <person name="Edoardo P."/>
            <person name="Giuseppe L.R."/>
            <person name="Gasser R.B."/>
        </authorList>
    </citation>
    <scope>NUCLEOTIDE SEQUENCE [LARGE SCALE GENOMIC DNA]</scope>
    <source>
        <strain evidence="1">ISS37</strain>
    </source>
</reference>
<protein>
    <submittedName>
        <fullName evidence="1">Uncharacterized protein</fullName>
    </submittedName>
</protein>
<evidence type="ECO:0000313" key="1">
    <source>
        <dbReference type="EMBL" id="KRX28377.1"/>
    </source>
</evidence>
<evidence type="ECO:0000313" key="2">
    <source>
        <dbReference type="Proteomes" id="UP000054630"/>
    </source>
</evidence>
<accession>A0A0V0SP02</accession>
<dbReference type="OrthoDB" id="5927308at2759"/>
<comment type="caution">
    <text evidence="1">The sequence shown here is derived from an EMBL/GenBank/DDBJ whole genome shotgun (WGS) entry which is preliminary data.</text>
</comment>
<dbReference type="AlphaFoldDB" id="A0A0V0SP02"/>
<gene>
    <name evidence="1" type="ORF">T07_5837</name>
</gene>
<proteinExistence type="predicted"/>
<keyword evidence="2" id="KW-1185">Reference proteome</keyword>
<dbReference type="Proteomes" id="UP000054630">
    <property type="component" value="Unassembled WGS sequence"/>
</dbReference>
<name>A0A0V0SP02_9BILA</name>